<dbReference type="Pfam" id="PF11188">
    <property type="entry name" value="DUF2975"/>
    <property type="match status" value="1"/>
</dbReference>
<dbReference type="EMBL" id="LAJY01000353">
    <property type="protein sequence ID" value="KJV09133.1"/>
    <property type="molecule type" value="Genomic_DNA"/>
</dbReference>
<dbReference type="Proteomes" id="UP000033774">
    <property type="component" value="Unassembled WGS sequence"/>
</dbReference>
<feature type="transmembrane region" description="Helical" evidence="1">
    <location>
        <begin position="136"/>
        <end position="153"/>
    </location>
</feature>
<proteinExistence type="predicted"/>
<evidence type="ECO:0000313" key="2">
    <source>
        <dbReference type="EMBL" id="KJV09133.1"/>
    </source>
</evidence>
<sequence length="165" mass="18598">MAHRAHCVVTLLMWGWPVWMIGFTYWVMEHRLPELQDKCSPGVLPVLSWTGKSLIAVGVLLTAAALFYSLGQVRVLLAEYRAGRVFEPRAAQQLTWIGKLVLIWWIGNPLSEMLLSTALWAIGEVGIDDLSTEPDFIFLLFGLLLYVLGRIMAEAVRVSEEQKLT</sequence>
<feature type="non-terminal residue" evidence="2">
    <location>
        <position position="165"/>
    </location>
</feature>
<keyword evidence="1" id="KW-0472">Membrane</keyword>
<comment type="caution">
    <text evidence="2">The sequence shown here is derived from an EMBL/GenBank/DDBJ whole genome shotgun (WGS) entry which is preliminary data.</text>
</comment>
<reference evidence="2 3" key="1">
    <citation type="submission" date="2015-03" db="EMBL/GenBank/DDBJ databases">
        <title>Draft genome sequence of Elstera litoralis.</title>
        <authorList>
            <person name="Rahalkar M.C."/>
            <person name="Dhakephalkar P.K."/>
            <person name="Pore S.D."/>
            <person name="Arora P."/>
            <person name="Kapse N.G."/>
            <person name="Pandit P.S."/>
        </authorList>
    </citation>
    <scope>NUCLEOTIDE SEQUENCE [LARGE SCALE GENOMIC DNA]</scope>
    <source>
        <strain evidence="2 3">Dia-1</strain>
    </source>
</reference>
<keyword evidence="1" id="KW-1133">Transmembrane helix</keyword>
<keyword evidence="3" id="KW-1185">Reference proteome</keyword>
<dbReference type="AlphaFoldDB" id="A0A0F3IRG7"/>
<dbReference type="InterPro" id="IPR021354">
    <property type="entry name" value="DUF2975"/>
</dbReference>
<evidence type="ECO:0000313" key="3">
    <source>
        <dbReference type="Proteomes" id="UP000033774"/>
    </source>
</evidence>
<evidence type="ECO:0008006" key="4">
    <source>
        <dbReference type="Google" id="ProtNLM"/>
    </source>
</evidence>
<organism evidence="2 3">
    <name type="scientific">Elstera litoralis</name>
    <dbReference type="NCBI Taxonomy" id="552518"/>
    <lineage>
        <taxon>Bacteria</taxon>
        <taxon>Pseudomonadati</taxon>
        <taxon>Pseudomonadota</taxon>
        <taxon>Alphaproteobacteria</taxon>
        <taxon>Rhodospirillales</taxon>
        <taxon>Rhodospirillaceae</taxon>
        <taxon>Elstera</taxon>
    </lineage>
</organism>
<evidence type="ECO:0000256" key="1">
    <source>
        <dbReference type="SAM" id="Phobius"/>
    </source>
</evidence>
<keyword evidence="1" id="KW-0812">Transmembrane</keyword>
<name>A0A0F3IRG7_9PROT</name>
<accession>A0A0F3IRG7</accession>
<gene>
    <name evidence="2" type="ORF">VZ95_13380</name>
</gene>
<feature type="transmembrane region" description="Helical" evidence="1">
    <location>
        <begin position="7"/>
        <end position="27"/>
    </location>
</feature>
<protein>
    <recommendedName>
        <fullName evidence="4">DUF2975 domain-containing protein</fullName>
    </recommendedName>
</protein>
<feature type="transmembrane region" description="Helical" evidence="1">
    <location>
        <begin position="47"/>
        <end position="70"/>
    </location>
</feature>